<feature type="region of interest" description="Disordered" evidence="1">
    <location>
        <begin position="736"/>
        <end position="787"/>
    </location>
</feature>
<feature type="compositionally biased region" description="Acidic residues" evidence="1">
    <location>
        <begin position="745"/>
        <end position="758"/>
    </location>
</feature>
<accession>A0A1X6PHE6</accession>
<gene>
    <name evidence="3" type="ORF">BU14_0056s0044</name>
</gene>
<evidence type="ECO:0000256" key="1">
    <source>
        <dbReference type="SAM" id="MobiDB-lite"/>
    </source>
</evidence>
<protein>
    <recommendedName>
        <fullName evidence="5">HMG domain-containing protein</fullName>
    </recommendedName>
</protein>
<organism evidence="3 4">
    <name type="scientific">Porphyra umbilicalis</name>
    <name type="common">Purple laver</name>
    <name type="synonym">Red alga</name>
    <dbReference type="NCBI Taxonomy" id="2786"/>
    <lineage>
        <taxon>Eukaryota</taxon>
        <taxon>Rhodophyta</taxon>
        <taxon>Bangiophyceae</taxon>
        <taxon>Bangiales</taxon>
        <taxon>Bangiaceae</taxon>
        <taxon>Porphyra</taxon>
    </lineage>
</organism>
<name>A0A1X6PHE6_PORUM</name>
<dbReference type="EMBL" id="KV918778">
    <property type="protein sequence ID" value="OSX80262.1"/>
    <property type="molecule type" value="Genomic_DNA"/>
</dbReference>
<sequence>MHPPFLSSCSVPGLALAAADALLGPLRGLEEPSNPAQVLHHPGGLLSFVGAGSLAHLRSDSSRQSEDQAPDRRAAGFLPPPSGTPDRVVYARGTGRVKGSGLDVRESLHAVLVVVLSTSAYFNLTRLFLPGDAAGVDLAGLRDLRYKFARVSDPALRRRAWDLSPVGSVGALLKFGTNGSRDDQGRHQCVAIEATWTAESGVTCACSEAENCLKDGAVCSMQEPMTNALDSVRASLGVTMEQLFSILSASCVLRGRRAGKAVRFGDSTCLVRMDESSWPLAAVRKTRSGGWICYSCRTSDADCEHSGAAAELAKGNGDESEDSDDGEIHGMDENGEGADGAASRDAEGDCSPPAVDADPQPPPPPPPSWRTQLPHYRTSPHSTLPLPIVPSVVAQQERAVVLDALRDPAIILKYVAATHCHLCKLQRHPDSYVRPVMATIECGEGVVNAIVEVWRCTKCGMRIIPDGRKRGVVFQSASLLYCEAFLFELAVDLCRNGCSLSSSAYLREAYREMSASFSFPLSTLRLSSVTTLRSALVLYLSLVIDGLPAAVTECLKCRRADGSYKTIGFDGLQVGYGIQHILPFFRTSVRVHAVARASLIAHVITDEAICKALGRVLVSTAVPSLEANKAITTVAAMRGHVMAITLMVGYPVVDGHEVVLAGPEPHGEGVSRKRGWDPAVDGGVRQELFAFFSEVFDCGRVARSLAWAVVGAQYDLRRRVPDVLMRRIEALLKDGDGKEATAADDKDDDVDYQDENAGIEDTQGVGESVAGGDAAAGNGNDWESDGGDDQVAHDTLLDEVFGDEYTPAEPLYPAQVEWDDSAPLRMYADILDEPALADTGGARATARLRDLILPPLPHIPSTAASSIKLVDFVRALVVDPFTVWAPGDQWGAVDALIEALSANDFSLTILAGALGREDVTEQRLLRGAVACLGPAFCLFPRVRELFVGVLSSLKKSCQAYDKHVADATEYADNKTNAAGDCGVPDEGGDGGDSDTGGNRGSCGSGMGGDGDDHDKGGCIGEPISRLEMSLAHPSHTFTPQQYTATWLTGEATEAGYRAVYNDPTDQGNDYLRTGVWAPGLPCVRAMPGFVGAASAQTDAPDCQHEMGKKNRRTAGTFGVTCNCAHPKCVGVVVLDGAEGQRMPIEFVVQRFATLPDVIVYDFACASLKTALVRLPYVAKRVALRVDRFHWRKNHKDCTKAMCPDSYVTMDGTNTSSSEERNALSRRQQHHLRQMNQKHFIIFSVYQQALSNVIALYRDNLDKHTTNKWPEWFRRVHVDNG</sequence>
<keyword evidence="4" id="KW-1185">Reference proteome</keyword>
<feature type="compositionally biased region" description="Gly residues" evidence="1">
    <location>
        <begin position="993"/>
        <end position="1008"/>
    </location>
</feature>
<keyword evidence="2" id="KW-0732">Signal</keyword>
<feature type="region of interest" description="Disordered" evidence="1">
    <location>
        <begin position="311"/>
        <end position="377"/>
    </location>
</feature>
<feature type="region of interest" description="Disordered" evidence="1">
    <location>
        <begin position="975"/>
        <end position="1015"/>
    </location>
</feature>
<evidence type="ECO:0000313" key="4">
    <source>
        <dbReference type="Proteomes" id="UP000218209"/>
    </source>
</evidence>
<evidence type="ECO:0000313" key="3">
    <source>
        <dbReference type="EMBL" id="OSX80262.1"/>
    </source>
</evidence>
<dbReference type="AlphaFoldDB" id="A0A1X6PHE6"/>
<proteinExistence type="predicted"/>
<dbReference type="Proteomes" id="UP000218209">
    <property type="component" value="Unassembled WGS sequence"/>
</dbReference>
<dbReference type="PANTHER" id="PTHR34305:SF1">
    <property type="entry name" value="SWIM-TYPE DOMAIN-CONTAINING PROTEIN"/>
    <property type="match status" value="1"/>
</dbReference>
<feature type="compositionally biased region" description="Pro residues" evidence="1">
    <location>
        <begin position="359"/>
        <end position="368"/>
    </location>
</feature>
<feature type="compositionally biased region" description="Basic and acidic residues" evidence="1">
    <location>
        <begin position="59"/>
        <end position="74"/>
    </location>
</feature>
<feature type="chain" id="PRO_5012643088" description="HMG domain-containing protein" evidence="2">
    <location>
        <begin position="18"/>
        <end position="1280"/>
    </location>
</feature>
<dbReference type="OrthoDB" id="5598737at2759"/>
<dbReference type="PANTHER" id="PTHR34305">
    <property type="entry name" value="EXPRESSED PROTEIN"/>
    <property type="match status" value="1"/>
</dbReference>
<reference evidence="3 4" key="1">
    <citation type="submission" date="2017-03" db="EMBL/GenBank/DDBJ databases">
        <title>WGS assembly of Porphyra umbilicalis.</title>
        <authorList>
            <person name="Brawley S.H."/>
            <person name="Blouin N.A."/>
            <person name="Ficko-Blean E."/>
            <person name="Wheeler G.L."/>
            <person name="Lohr M."/>
            <person name="Goodson H.V."/>
            <person name="Jenkins J.W."/>
            <person name="Blaby-Haas C.E."/>
            <person name="Helliwell K.E."/>
            <person name="Chan C."/>
            <person name="Marriage T."/>
            <person name="Bhattacharya D."/>
            <person name="Klein A.S."/>
            <person name="Badis Y."/>
            <person name="Brodie J."/>
            <person name="Cao Y."/>
            <person name="Collen J."/>
            <person name="Dittami S.M."/>
            <person name="Gachon C.M."/>
            <person name="Green B.R."/>
            <person name="Karpowicz S."/>
            <person name="Kim J.W."/>
            <person name="Kudahl U."/>
            <person name="Lin S."/>
            <person name="Michel G."/>
            <person name="Mittag M."/>
            <person name="Olson B.J."/>
            <person name="Pangilinan J."/>
            <person name="Peng Y."/>
            <person name="Qiu H."/>
            <person name="Shu S."/>
            <person name="Singer J.T."/>
            <person name="Smith A.G."/>
            <person name="Sprecher B.N."/>
            <person name="Wagner V."/>
            <person name="Wang W."/>
            <person name="Wang Z.-Y."/>
            <person name="Yan J."/>
            <person name="Yarish C."/>
            <person name="Zoeuner-Riek S."/>
            <person name="Zhuang Y."/>
            <person name="Zou Y."/>
            <person name="Lindquist E.A."/>
            <person name="Grimwood J."/>
            <person name="Barry K."/>
            <person name="Rokhsar D.S."/>
            <person name="Schmutz J."/>
            <person name="Stiller J.W."/>
            <person name="Grossman A.R."/>
            <person name="Prochnik S.E."/>
        </authorList>
    </citation>
    <scope>NUCLEOTIDE SEQUENCE [LARGE SCALE GENOMIC DNA]</scope>
    <source>
        <strain evidence="3">4086291</strain>
    </source>
</reference>
<evidence type="ECO:0008006" key="5">
    <source>
        <dbReference type="Google" id="ProtNLM"/>
    </source>
</evidence>
<evidence type="ECO:0000256" key="2">
    <source>
        <dbReference type="SAM" id="SignalP"/>
    </source>
</evidence>
<feature type="signal peptide" evidence="2">
    <location>
        <begin position="1"/>
        <end position="17"/>
    </location>
</feature>
<feature type="region of interest" description="Disordered" evidence="1">
    <location>
        <begin position="59"/>
        <end position="85"/>
    </location>
</feature>
<feature type="compositionally biased region" description="Low complexity" evidence="1">
    <location>
        <begin position="770"/>
        <end position="781"/>
    </location>
</feature>